<proteinExistence type="inferred from homology"/>
<dbReference type="CDD" id="cd00118">
    <property type="entry name" value="LysM"/>
    <property type="match status" value="1"/>
</dbReference>
<comment type="similarity">
    <text evidence="1">Belongs to the 5'-nucleotidase family.</text>
</comment>
<reference evidence="4" key="1">
    <citation type="journal article" date="2019" name="Int. J. Syst. Evol. Microbiol.">
        <title>The Global Catalogue of Microorganisms (GCM) 10K type strain sequencing project: providing services to taxonomists for standard genome sequencing and annotation.</title>
        <authorList>
            <consortium name="The Broad Institute Genomics Platform"/>
            <consortium name="The Broad Institute Genome Sequencing Center for Infectious Disease"/>
            <person name="Wu L."/>
            <person name="Ma J."/>
        </authorList>
    </citation>
    <scope>NUCLEOTIDE SEQUENCE [LARGE SCALE GENOMIC DNA]</scope>
    <source>
        <strain evidence="4">CCUG 59189</strain>
    </source>
</reference>
<keyword evidence="4" id="KW-1185">Reference proteome</keyword>
<dbReference type="InterPro" id="IPR036779">
    <property type="entry name" value="LysM_dom_sf"/>
</dbReference>
<sequence>MKTKLLTLGLAAMMTFSISGPATTHAEEAAKPFDLTILHLNDHHSHLDSQSYDLNLDYDDTQKDEKVRVKLGGMSYISSLINANKNDHSLYLESGELNGTLYFSLYKGETDMKVLNAMKPDAYMVGNHEFDEGDKRLAELIDMAKFPILSGNIKPNSKTPLYGKLNKPYMIKEVNGQKVAIIGVIKIDKTKGSSLVSDDVDFIKEVDFVKSTVEEVKKQGINKIILLSHLGYDFDQVMAAQTTDIDLIVGGDTHNLLDSSGEAKALGLPVTGEYPTVVKNANAKDTYIVQAWEYANVLGKIDVKFNEQGEVISAVGGPIAPVGGPYQINKDKKWVDADEATSAKIKDAITKSKILVEGKANPAVEDIIKPYREAVKAKMAEEIGSVQETLSNERIPKPFTDAKDANGSFAAQVVADSFLYNVPNADVAIQNAGGVRENFLQGKYTMADAYTMLPFSNTITTLKITGEEICNVLDEAIRYSQGVSQSTGSFPYSSYLRYDVYLNAGDGVKSAYNVEIKDKKTGKWSPIDMKKKYVVVTNSFTALGKDGYVTFAKAIEKDPNAKDETHVEYAVPLVELFTKHLKGGELAKPDTDDYSIKSVKEWKPEMAKPAETETPAVEPIVKPARPTVKPAEPKVTADSAKTDKEIKKTNAAGTKANTKSTKTYTVVKGDSLTKIAEKAFNDTKQWRKIYELNKGTIKNPNFIYPGQVIVIQ</sequence>
<protein>
    <submittedName>
        <fullName evidence="3">5'-nucleotidase C-terminal domain-containing protein</fullName>
    </submittedName>
</protein>
<dbReference type="Proteomes" id="UP001597262">
    <property type="component" value="Unassembled WGS sequence"/>
</dbReference>
<feature type="chain" id="PRO_5045008214" evidence="1">
    <location>
        <begin position="27"/>
        <end position="712"/>
    </location>
</feature>
<dbReference type="SUPFAM" id="SSF56300">
    <property type="entry name" value="Metallo-dependent phosphatases"/>
    <property type="match status" value="1"/>
</dbReference>
<dbReference type="SMART" id="SM00257">
    <property type="entry name" value="LysM"/>
    <property type="match status" value="1"/>
</dbReference>
<accession>A0ABW3RSE1</accession>
<dbReference type="PRINTS" id="PR01607">
    <property type="entry name" value="APYRASEFAMLY"/>
</dbReference>
<dbReference type="InterPro" id="IPR008334">
    <property type="entry name" value="5'-Nucleotdase_C"/>
</dbReference>
<dbReference type="Gene3D" id="3.10.350.10">
    <property type="entry name" value="LysM domain"/>
    <property type="match status" value="1"/>
</dbReference>
<evidence type="ECO:0000313" key="3">
    <source>
        <dbReference type="EMBL" id="MFD1174851.1"/>
    </source>
</evidence>
<dbReference type="PANTHER" id="PTHR11575:SF24">
    <property type="entry name" value="5'-NUCLEOTIDASE"/>
    <property type="match status" value="1"/>
</dbReference>
<feature type="signal peptide" evidence="1">
    <location>
        <begin position="1"/>
        <end position="26"/>
    </location>
</feature>
<dbReference type="InterPro" id="IPR006146">
    <property type="entry name" value="5'-Nucleotdase_CS"/>
</dbReference>
<organism evidence="3 4">
    <name type="scientific">Paenibacillus puldeungensis</name>
    <dbReference type="NCBI Taxonomy" id="696536"/>
    <lineage>
        <taxon>Bacteria</taxon>
        <taxon>Bacillati</taxon>
        <taxon>Bacillota</taxon>
        <taxon>Bacilli</taxon>
        <taxon>Bacillales</taxon>
        <taxon>Paenibacillaceae</taxon>
        <taxon>Paenibacillus</taxon>
    </lineage>
</organism>
<evidence type="ECO:0000313" key="4">
    <source>
        <dbReference type="Proteomes" id="UP001597262"/>
    </source>
</evidence>
<dbReference type="InterPro" id="IPR029052">
    <property type="entry name" value="Metallo-depent_PP-like"/>
</dbReference>
<comment type="caution">
    <text evidence="3">The sequence shown here is derived from an EMBL/GenBank/DDBJ whole genome shotgun (WGS) entry which is preliminary data.</text>
</comment>
<keyword evidence="1" id="KW-0547">Nucleotide-binding</keyword>
<feature type="domain" description="LysM" evidence="2">
    <location>
        <begin position="662"/>
        <end position="711"/>
    </location>
</feature>
<keyword evidence="1" id="KW-0378">Hydrolase</keyword>
<dbReference type="InterPro" id="IPR018392">
    <property type="entry name" value="LysM"/>
</dbReference>
<dbReference type="Gene3D" id="3.60.21.10">
    <property type="match status" value="1"/>
</dbReference>
<dbReference type="InterPro" id="IPR006179">
    <property type="entry name" value="5_nucleotidase/apyrase"/>
</dbReference>
<dbReference type="PROSITE" id="PS51782">
    <property type="entry name" value="LYSM"/>
    <property type="match status" value="1"/>
</dbReference>
<dbReference type="EMBL" id="JBHTLM010000001">
    <property type="protein sequence ID" value="MFD1174851.1"/>
    <property type="molecule type" value="Genomic_DNA"/>
</dbReference>
<name>A0ABW3RSE1_9BACL</name>
<dbReference type="SUPFAM" id="SSF54106">
    <property type="entry name" value="LysM domain"/>
    <property type="match status" value="1"/>
</dbReference>
<dbReference type="PROSITE" id="PS00786">
    <property type="entry name" value="5_NUCLEOTIDASE_2"/>
    <property type="match status" value="1"/>
</dbReference>
<dbReference type="PANTHER" id="PTHR11575">
    <property type="entry name" value="5'-NUCLEOTIDASE-RELATED"/>
    <property type="match status" value="1"/>
</dbReference>
<dbReference type="Pfam" id="PF01476">
    <property type="entry name" value="LysM"/>
    <property type="match status" value="1"/>
</dbReference>
<dbReference type="Pfam" id="PF02872">
    <property type="entry name" value="5_nucleotid_C"/>
    <property type="match status" value="1"/>
</dbReference>
<dbReference type="Gene3D" id="3.90.780.10">
    <property type="entry name" value="5'-Nucleotidase, C-terminal domain"/>
    <property type="match status" value="1"/>
</dbReference>
<dbReference type="RefSeq" id="WP_379315635.1">
    <property type="nucleotide sequence ID" value="NZ_JBHTLM010000001.1"/>
</dbReference>
<gene>
    <name evidence="3" type="ORF">ACFQ3W_00830</name>
</gene>
<keyword evidence="1" id="KW-0732">Signal</keyword>
<evidence type="ECO:0000256" key="1">
    <source>
        <dbReference type="RuleBase" id="RU362119"/>
    </source>
</evidence>
<dbReference type="InterPro" id="IPR036907">
    <property type="entry name" value="5'-Nucleotdase_C_sf"/>
</dbReference>
<dbReference type="SUPFAM" id="SSF55816">
    <property type="entry name" value="5'-nucleotidase (syn. UDP-sugar hydrolase), C-terminal domain"/>
    <property type="match status" value="1"/>
</dbReference>
<evidence type="ECO:0000259" key="2">
    <source>
        <dbReference type="PROSITE" id="PS51782"/>
    </source>
</evidence>